<proteinExistence type="predicted"/>
<sequence length="40" mass="4781">MLIRQNFSQCFTTTFCIFGQNHFTHSFDLFTFEEHVFSTA</sequence>
<dbReference type="EMBL" id="AMCI01000380">
    <property type="protein sequence ID" value="EJX09493.1"/>
    <property type="molecule type" value="Genomic_DNA"/>
</dbReference>
<evidence type="ECO:0000313" key="1">
    <source>
        <dbReference type="EMBL" id="EJX09493.1"/>
    </source>
</evidence>
<comment type="caution">
    <text evidence="1">The sequence shown here is derived from an EMBL/GenBank/DDBJ whole genome shotgun (WGS) entry which is preliminary data.</text>
</comment>
<gene>
    <name evidence="1" type="ORF">EVA_02398</name>
</gene>
<dbReference type="AlphaFoldDB" id="J9H191"/>
<protein>
    <submittedName>
        <fullName evidence="1">Uncharacterized protein</fullName>
    </submittedName>
</protein>
<accession>J9H191</accession>
<organism evidence="1">
    <name type="scientific">gut metagenome</name>
    <dbReference type="NCBI Taxonomy" id="749906"/>
    <lineage>
        <taxon>unclassified sequences</taxon>
        <taxon>metagenomes</taxon>
        <taxon>organismal metagenomes</taxon>
    </lineage>
</organism>
<name>J9H191_9ZZZZ</name>
<reference evidence="1" key="1">
    <citation type="journal article" date="2012" name="PLoS ONE">
        <title>Gene sets for utilization of primary and secondary nutrition supplies in the distal gut of endangered iberian lynx.</title>
        <authorList>
            <person name="Alcaide M."/>
            <person name="Messina E."/>
            <person name="Richter M."/>
            <person name="Bargiela R."/>
            <person name="Peplies J."/>
            <person name="Huws S.A."/>
            <person name="Newbold C.J."/>
            <person name="Golyshin P.N."/>
            <person name="Simon M.A."/>
            <person name="Lopez G."/>
            <person name="Yakimov M.M."/>
            <person name="Ferrer M."/>
        </authorList>
    </citation>
    <scope>NUCLEOTIDE SEQUENCE</scope>
</reference>